<organism evidence="1 2">
    <name type="scientific">Anaeramoeba ignava</name>
    <name type="common">Anaerobic marine amoeba</name>
    <dbReference type="NCBI Taxonomy" id="1746090"/>
    <lineage>
        <taxon>Eukaryota</taxon>
        <taxon>Metamonada</taxon>
        <taxon>Anaeramoebidae</taxon>
        <taxon>Anaeramoeba</taxon>
    </lineage>
</organism>
<sequence length="156" mass="18457">MLSRIIPTKPIKTQTKTIFINKIERLMHEEYKLRKKQKEMKDRKEIEEVIEKSKVCRLGLSVENKPYNSYVCFEFDSNVKIVEETLPCHWTCHFESVIGYGHVSFVEDVDEKKKAMDIIMKQYGWESKSNLYDPQSFKVAKVFKLKIDSITGKKNK</sequence>
<dbReference type="Proteomes" id="UP001149090">
    <property type="component" value="Unassembled WGS sequence"/>
</dbReference>
<accession>A0A9Q0LVI7</accession>
<evidence type="ECO:0000313" key="2">
    <source>
        <dbReference type="Proteomes" id="UP001149090"/>
    </source>
</evidence>
<keyword evidence="2" id="KW-1185">Reference proteome</keyword>
<name>A0A9Q0LVI7_ANAIG</name>
<dbReference type="SUPFAM" id="SSF50475">
    <property type="entry name" value="FMN-binding split barrel"/>
    <property type="match status" value="1"/>
</dbReference>
<evidence type="ECO:0000313" key="1">
    <source>
        <dbReference type="EMBL" id="KAJ5079495.1"/>
    </source>
</evidence>
<dbReference type="PANTHER" id="PTHR34071:SF2">
    <property type="entry name" value="FLAVIN-NUCLEOTIDE-BINDING PROTEIN"/>
    <property type="match status" value="1"/>
</dbReference>
<dbReference type="InterPro" id="IPR012349">
    <property type="entry name" value="Split_barrel_FMN-bd"/>
</dbReference>
<comment type="caution">
    <text evidence="1">The sequence shown here is derived from an EMBL/GenBank/DDBJ whole genome shotgun (WGS) entry which is preliminary data.</text>
</comment>
<reference evidence="1" key="1">
    <citation type="submission" date="2022-10" db="EMBL/GenBank/DDBJ databases">
        <title>Novel sulphate-reducing endosymbionts in the free-living metamonad Anaeramoeba.</title>
        <authorList>
            <person name="Jerlstrom-Hultqvist J."/>
            <person name="Cepicka I."/>
            <person name="Gallot-Lavallee L."/>
            <person name="Salas-Leiva D."/>
            <person name="Curtis B.A."/>
            <person name="Zahonova K."/>
            <person name="Pipaliya S."/>
            <person name="Dacks J."/>
            <person name="Roger A.J."/>
        </authorList>
    </citation>
    <scope>NUCLEOTIDE SEQUENCE</scope>
    <source>
        <strain evidence="1">BMAN</strain>
    </source>
</reference>
<protein>
    <submittedName>
        <fullName evidence="1">Cytoplasmic protein-related</fullName>
    </submittedName>
</protein>
<proteinExistence type="predicted"/>
<dbReference type="EMBL" id="JAPDFW010000031">
    <property type="protein sequence ID" value="KAJ5079495.1"/>
    <property type="molecule type" value="Genomic_DNA"/>
</dbReference>
<gene>
    <name evidence="1" type="ORF">M0811_14476</name>
</gene>
<dbReference type="Gene3D" id="2.30.110.10">
    <property type="entry name" value="Electron Transport, Fmn-binding Protein, Chain A"/>
    <property type="match status" value="2"/>
</dbReference>
<dbReference type="AlphaFoldDB" id="A0A9Q0LVI7"/>
<dbReference type="PANTHER" id="PTHR34071">
    <property type="entry name" value="5-NITROIMIDAZOLE ANTIBIOTICS RESISTANCE PROTEIN, NIMA-FAMILY-RELATED PROTEIN-RELATED"/>
    <property type="match status" value="1"/>
</dbReference>